<proteinExistence type="predicted"/>
<accession>A0A9D1GYF2</accession>
<sequence length="234" mass="24767">MAVRSSARCHRAPRLVAGLLAILVLALGGACDGPPRITFDPAGPEITASRAEARLANADALARLTDGTVTDASARIDSCVRGADTWTNRDEWSLRCFYRSATAYRADDITTAAQRLGQGLTSLGCEDPDRLTRLLAQWESVNPGEPGPGTSGFRPGVVPDQVLSCGGLEVWTRISSADDPLLDMVAVAAANTQDPVVVSTRAFSADEITELGTADRGAVVVFVTVVSLYHEELR</sequence>
<organism evidence="1 2">
    <name type="scientific">Candidatus Avipropionibacterium avicola</name>
    <dbReference type="NCBI Taxonomy" id="2840701"/>
    <lineage>
        <taxon>Bacteria</taxon>
        <taxon>Bacillati</taxon>
        <taxon>Actinomycetota</taxon>
        <taxon>Actinomycetes</taxon>
        <taxon>Propionibacteriales</taxon>
        <taxon>Propionibacteriaceae</taxon>
        <taxon>Propionibacteriaceae incertae sedis</taxon>
        <taxon>Candidatus Avipropionibacterium</taxon>
    </lineage>
</organism>
<protein>
    <recommendedName>
        <fullName evidence="3">Lipoprotein</fullName>
    </recommendedName>
</protein>
<dbReference type="AlphaFoldDB" id="A0A9D1GYF2"/>
<name>A0A9D1GYF2_9ACTN</name>
<dbReference type="Proteomes" id="UP000886842">
    <property type="component" value="Unassembled WGS sequence"/>
</dbReference>
<evidence type="ECO:0008006" key="3">
    <source>
        <dbReference type="Google" id="ProtNLM"/>
    </source>
</evidence>
<dbReference type="PROSITE" id="PS51257">
    <property type="entry name" value="PROKAR_LIPOPROTEIN"/>
    <property type="match status" value="1"/>
</dbReference>
<evidence type="ECO:0000313" key="1">
    <source>
        <dbReference type="EMBL" id="HIT75749.1"/>
    </source>
</evidence>
<reference evidence="1" key="1">
    <citation type="submission" date="2020-10" db="EMBL/GenBank/DDBJ databases">
        <authorList>
            <person name="Gilroy R."/>
        </authorList>
    </citation>
    <scope>NUCLEOTIDE SEQUENCE</scope>
    <source>
        <strain evidence="1">ChiGjej1B1-24693</strain>
    </source>
</reference>
<dbReference type="EMBL" id="DVLP01000275">
    <property type="protein sequence ID" value="HIT75749.1"/>
    <property type="molecule type" value="Genomic_DNA"/>
</dbReference>
<comment type="caution">
    <text evidence="1">The sequence shown here is derived from an EMBL/GenBank/DDBJ whole genome shotgun (WGS) entry which is preliminary data.</text>
</comment>
<gene>
    <name evidence="1" type="ORF">IAA98_09205</name>
</gene>
<reference evidence="1" key="2">
    <citation type="journal article" date="2021" name="PeerJ">
        <title>Extensive microbial diversity within the chicken gut microbiome revealed by metagenomics and culture.</title>
        <authorList>
            <person name="Gilroy R."/>
            <person name="Ravi A."/>
            <person name="Getino M."/>
            <person name="Pursley I."/>
            <person name="Horton D.L."/>
            <person name="Alikhan N.F."/>
            <person name="Baker D."/>
            <person name="Gharbi K."/>
            <person name="Hall N."/>
            <person name="Watson M."/>
            <person name="Adriaenssens E.M."/>
            <person name="Foster-Nyarko E."/>
            <person name="Jarju S."/>
            <person name="Secka A."/>
            <person name="Antonio M."/>
            <person name="Oren A."/>
            <person name="Chaudhuri R.R."/>
            <person name="La Ragione R."/>
            <person name="Hildebrand F."/>
            <person name="Pallen M.J."/>
        </authorList>
    </citation>
    <scope>NUCLEOTIDE SEQUENCE</scope>
    <source>
        <strain evidence="1">ChiGjej1B1-24693</strain>
    </source>
</reference>
<evidence type="ECO:0000313" key="2">
    <source>
        <dbReference type="Proteomes" id="UP000886842"/>
    </source>
</evidence>